<keyword evidence="2" id="KW-1003">Cell membrane</keyword>
<evidence type="ECO:0000256" key="2">
    <source>
        <dbReference type="ARBA" id="ARBA00022475"/>
    </source>
</evidence>
<dbReference type="EMBL" id="JARXVE010000002">
    <property type="protein sequence ID" value="MDH6194406.1"/>
    <property type="molecule type" value="Genomic_DNA"/>
</dbReference>
<dbReference type="PANTHER" id="PTHR40077:SF1">
    <property type="entry name" value="MEMBRANE PROTEIN"/>
    <property type="match status" value="1"/>
</dbReference>
<proteinExistence type="predicted"/>
<dbReference type="InterPro" id="IPR023845">
    <property type="entry name" value="DUF3817_TM"/>
</dbReference>
<keyword evidence="4 6" id="KW-1133">Transmembrane helix</keyword>
<feature type="domain" description="DUF3817" evidence="7">
    <location>
        <begin position="21"/>
        <end position="108"/>
    </location>
</feature>
<organism evidence="8 9">
    <name type="scientific">Mycolicibacterium frederiksbergense</name>
    <dbReference type="NCBI Taxonomy" id="117567"/>
    <lineage>
        <taxon>Bacteria</taxon>
        <taxon>Bacillati</taxon>
        <taxon>Actinomycetota</taxon>
        <taxon>Actinomycetes</taxon>
        <taxon>Mycobacteriales</taxon>
        <taxon>Mycobacteriaceae</taxon>
        <taxon>Mycolicibacterium</taxon>
    </lineage>
</organism>
<accession>A0ABT6KUN8</accession>
<feature type="transmembrane region" description="Helical" evidence="6">
    <location>
        <begin position="21"/>
        <end position="44"/>
    </location>
</feature>
<evidence type="ECO:0000256" key="5">
    <source>
        <dbReference type="ARBA" id="ARBA00023136"/>
    </source>
</evidence>
<protein>
    <submittedName>
        <fullName evidence="8">Integral membrane protein</fullName>
    </submittedName>
</protein>
<dbReference type="RefSeq" id="WP_280831104.1">
    <property type="nucleotide sequence ID" value="NZ_JARXVE010000002.1"/>
</dbReference>
<evidence type="ECO:0000256" key="3">
    <source>
        <dbReference type="ARBA" id="ARBA00022692"/>
    </source>
</evidence>
<feature type="transmembrane region" description="Helical" evidence="6">
    <location>
        <begin position="85"/>
        <end position="106"/>
    </location>
</feature>
<reference evidence="8 9" key="1">
    <citation type="submission" date="2023-04" db="EMBL/GenBank/DDBJ databases">
        <title>Forest soil microbial communities from Buena Vista Peninsula, Colon Province, Panama.</title>
        <authorList>
            <person name="Bouskill N."/>
        </authorList>
    </citation>
    <scope>NUCLEOTIDE SEQUENCE [LARGE SCALE GENOMIC DNA]</scope>
    <source>
        <strain evidence="8 9">AC80</strain>
    </source>
</reference>
<keyword evidence="5 6" id="KW-0472">Membrane</keyword>
<sequence length="132" mass="14075">MAPSVTPSGARRFDLRSTPGWFRLIALAEAISWAGLLAGMYFKYLGSPQTEVGVKVFGPIHGGIFVAFVIAGIFVGAAREWDVRTWILALLASIVPLGSVIFVMWADRTDRLDSADTPALVVQPGGAAPETT</sequence>
<comment type="caution">
    <text evidence="8">The sequence shown here is derived from an EMBL/GenBank/DDBJ whole genome shotgun (WGS) entry which is preliminary data.</text>
</comment>
<evidence type="ECO:0000313" key="8">
    <source>
        <dbReference type="EMBL" id="MDH6194406.1"/>
    </source>
</evidence>
<evidence type="ECO:0000259" key="7">
    <source>
        <dbReference type="Pfam" id="PF12823"/>
    </source>
</evidence>
<evidence type="ECO:0000256" key="6">
    <source>
        <dbReference type="SAM" id="Phobius"/>
    </source>
</evidence>
<evidence type="ECO:0000313" key="9">
    <source>
        <dbReference type="Proteomes" id="UP001160130"/>
    </source>
</evidence>
<comment type="subcellular location">
    <subcellularLocation>
        <location evidence="1">Cell membrane</location>
        <topology evidence="1">Multi-pass membrane protein</topology>
    </subcellularLocation>
</comment>
<dbReference type="NCBIfam" id="TIGR03954">
    <property type="entry name" value="integ_memb_HG"/>
    <property type="match status" value="1"/>
</dbReference>
<keyword evidence="3 6" id="KW-0812">Transmembrane</keyword>
<name>A0ABT6KUN8_9MYCO</name>
<keyword evidence="9" id="KW-1185">Reference proteome</keyword>
<gene>
    <name evidence="8" type="ORF">M2272_001035</name>
</gene>
<dbReference type="PANTHER" id="PTHR40077">
    <property type="entry name" value="MEMBRANE PROTEIN-RELATED"/>
    <property type="match status" value="1"/>
</dbReference>
<evidence type="ECO:0000256" key="4">
    <source>
        <dbReference type="ARBA" id="ARBA00022989"/>
    </source>
</evidence>
<evidence type="ECO:0000256" key="1">
    <source>
        <dbReference type="ARBA" id="ARBA00004651"/>
    </source>
</evidence>
<dbReference type="Pfam" id="PF12823">
    <property type="entry name" value="DUF3817"/>
    <property type="match status" value="1"/>
</dbReference>
<feature type="transmembrane region" description="Helical" evidence="6">
    <location>
        <begin position="56"/>
        <end position="78"/>
    </location>
</feature>
<dbReference type="Proteomes" id="UP001160130">
    <property type="component" value="Unassembled WGS sequence"/>
</dbReference>